<dbReference type="RefSeq" id="WP_053856015.1">
    <property type="nucleotide sequence ID" value="NZ_ANBS01000027.1"/>
</dbReference>
<reference evidence="3 5" key="3">
    <citation type="journal article" date="2019" name="Sci. Rep.">
        <title>Insight into the biology of Mycobacterium mucogenicum and Mycobacterium neoaurum clade members.</title>
        <authorList>
            <person name="Behra P.R.K."/>
            <person name="Pettersson B.M.F."/>
            <person name="Ramesh M."/>
            <person name="Dasgupta S."/>
            <person name="Kirsebom L.A."/>
        </authorList>
    </citation>
    <scope>NUCLEOTIDE SEQUENCE [LARGE SCALE GENOMIC DNA]</scope>
    <source>
        <strain evidence="3 5">DSM 44124</strain>
    </source>
</reference>
<evidence type="ECO:0008006" key="6">
    <source>
        <dbReference type="Google" id="ProtNLM"/>
    </source>
</evidence>
<feature type="chain" id="PRO_5044690349" description="Chitin-binding protein" evidence="2">
    <location>
        <begin position="31"/>
        <end position="136"/>
    </location>
</feature>
<dbReference type="EMBL" id="CP062008">
    <property type="protein sequence ID" value="QPG67470.1"/>
    <property type="molecule type" value="Genomic_DNA"/>
</dbReference>
<organism evidence="4">
    <name type="scientific">Mycolicibacterium mucogenicum DSM 44124</name>
    <dbReference type="NCBI Taxonomy" id="1226753"/>
    <lineage>
        <taxon>Bacteria</taxon>
        <taxon>Bacillati</taxon>
        <taxon>Actinomycetota</taxon>
        <taxon>Actinomycetes</taxon>
        <taxon>Mycobacteriales</taxon>
        <taxon>Mycobacteriaceae</taxon>
        <taxon>Mycolicibacterium</taxon>
    </lineage>
</organism>
<feature type="region of interest" description="Disordered" evidence="1">
    <location>
        <begin position="29"/>
        <end position="82"/>
    </location>
</feature>
<proteinExistence type="predicted"/>
<reference evidence="3 5" key="2">
    <citation type="journal article" date="2019" name="BMC Evol. Biol.">
        <title>Comparative genomics of Mycobacterium mucogenicum and Mycobacterium neoaurum clade members emphasizing tRNA and non-coding RNA.</title>
        <authorList>
            <person name="Behra P.R.K."/>
            <person name="Pettersson B.M.F."/>
            <person name="Das S."/>
            <person name="Dasgupta S."/>
            <person name="Kirsebom L.A."/>
        </authorList>
    </citation>
    <scope>NUCLEOTIDE SEQUENCE [LARGE SCALE GENOMIC DNA]</scope>
    <source>
        <strain evidence="3 5">DSM 44124</strain>
    </source>
</reference>
<keyword evidence="2" id="KW-0732">Signal</keyword>
<feature type="compositionally biased region" description="Pro residues" evidence="1">
    <location>
        <begin position="57"/>
        <end position="71"/>
    </location>
</feature>
<feature type="compositionally biased region" description="Pro residues" evidence="1">
    <location>
        <begin position="34"/>
        <end position="43"/>
    </location>
</feature>
<protein>
    <recommendedName>
        <fullName evidence="6">Chitin-binding protein</fullName>
    </recommendedName>
</protein>
<dbReference type="KEGG" id="mmuc:C1S78_018150"/>
<sequence>MTLKKTAARAVATSMLGLAGLGIGAGLAQADPHTPMPPPPPVPGMTGPGVNAGTPGNPLPPGHGYLPPPGHGGPMPQDRIPFTATPSWVLAPVVPPMGTPPAPPLPDWATGMQVVWNPDLGAWGVWDMQGSAFIRI</sequence>
<accession>A0A8H2PGV1</accession>
<dbReference type="AlphaFoldDB" id="A0A8H2PGV1"/>
<dbReference type="GeneID" id="76726858"/>
<feature type="signal peptide" evidence="2">
    <location>
        <begin position="1"/>
        <end position="30"/>
    </location>
</feature>
<evidence type="ECO:0000313" key="3">
    <source>
        <dbReference type="EMBL" id="QPG67470.1"/>
    </source>
</evidence>
<keyword evidence="5" id="KW-1185">Reference proteome</keyword>
<evidence type="ECO:0000256" key="1">
    <source>
        <dbReference type="SAM" id="MobiDB-lite"/>
    </source>
</evidence>
<gene>
    <name evidence="3" type="ORF">C1S78_018150</name>
    <name evidence="4" type="ORF">C1S78_18100</name>
</gene>
<evidence type="ECO:0000313" key="4">
    <source>
        <dbReference type="EMBL" id="TLH54016.1"/>
    </source>
</evidence>
<evidence type="ECO:0000256" key="2">
    <source>
        <dbReference type="SAM" id="SignalP"/>
    </source>
</evidence>
<name>A0A8H2PGV1_MYCMU</name>
<evidence type="ECO:0000313" key="5">
    <source>
        <dbReference type="Proteomes" id="UP000309231"/>
    </source>
</evidence>
<dbReference type="EMBL" id="POTL01000001">
    <property type="protein sequence ID" value="TLH54016.1"/>
    <property type="molecule type" value="Genomic_DNA"/>
</dbReference>
<reference evidence="4" key="1">
    <citation type="submission" date="2018-01" db="EMBL/GenBank/DDBJ databases">
        <title>Comparative genomics of Mycobacterium mucogenicum and Mycobacterium neoaurum clade members emphasizing tRNA and non-coding RNA.</title>
        <authorList>
            <person name="Behra P.R.K."/>
            <person name="Pettersson B.M.F."/>
            <person name="Das S."/>
            <person name="Dasgupta S."/>
            <person name="Kirsebom L.A."/>
        </authorList>
    </citation>
    <scope>NUCLEOTIDE SEQUENCE</scope>
    <source>
        <strain evidence="4">DSM 44124</strain>
    </source>
</reference>
<dbReference type="Proteomes" id="UP000309231">
    <property type="component" value="Chromosome"/>
</dbReference>